<reference evidence="8 9" key="2">
    <citation type="submission" date="2016-08" db="EMBL/GenBank/DDBJ databases">
        <title>Pervasive Adenine N6-methylation of Active Genes in Fungi.</title>
        <authorList>
            <consortium name="DOE Joint Genome Institute"/>
            <person name="Mondo S.J."/>
            <person name="Dannebaum R.O."/>
            <person name="Kuo R.C."/>
            <person name="Labutti K."/>
            <person name="Haridas S."/>
            <person name="Kuo A."/>
            <person name="Salamov A."/>
            <person name="Ahrendt S.R."/>
            <person name="Lipzen A."/>
            <person name="Sullivan W."/>
            <person name="Andreopoulos W.B."/>
            <person name="Clum A."/>
            <person name="Lindquist E."/>
            <person name="Daum C."/>
            <person name="Ramamoorthy G.K."/>
            <person name="Gryganskyi A."/>
            <person name="Culley D."/>
            <person name="Magnuson J.K."/>
            <person name="James T.Y."/>
            <person name="O'Malley M.A."/>
            <person name="Stajich J.E."/>
            <person name="Spatafora J.W."/>
            <person name="Visel A."/>
            <person name="Grigoriev I.V."/>
        </authorList>
    </citation>
    <scope>NUCLEOTIDE SEQUENCE [LARGE SCALE GENOMIC DNA]</scope>
    <source>
        <strain evidence="9">finn</strain>
    </source>
</reference>
<keyword evidence="1" id="KW-0479">Metal-binding</keyword>
<dbReference type="PROSITE" id="PS50135">
    <property type="entry name" value="ZF_ZZ_2"/>
    <property type="match status" value="1"/>
</dbReference>
<feature type="compositionally biased region" description="Low complexity" evidence="6">
    <location>
        <begin position="318"/>
        <end position="330"/>
    </location>
</feature>
<evidence type="ECO:0000256" key="1">
    <source>
        <dbReference type="ARBA" id="ARBA00022723"/>
    </source>
</evidence>
<keyword evidence="9" id="KW-1185">Reference proteome</keyword>
<accession>A0A1Y1VKY2</accession>
<dbReference type="OrthoDB" id="424753at2759"/>
<evidence type="ECO:0000256" key="2">
    <source>
        <dbReference type="ARBA" id="ARBA00022771"/>
    </source>
</evidence>
<gene>
    <name evidence="8" type="ORF">BCR36DRAFT_408647</name>
</gene>
<evidence type="ECO:0000256" key="5">
    <source>
        <dbReference type="SAM" id="Coils"/>
    </source>
</evidence>
<dbReference type="Pfam" id="PF00569">
    <property type="entry name" value="ZZ"/>
    <property type="match status" value="1"/>
</dbReference>
<dbReference type="Gene3D" id="3.30.60.90">
    <property type="match status" value="1"/>
</dbReference>
<organism evidence="8 9">
    <name type="scientific">Piromyces finnis</name>
    <dbReference type="NCBI Taxonomy" id="1754191"/>
    <lineage>
        <taxon>Eukaryota</taxon>
        <taxon>Fungi</taxon>
        <taxon>Fungi incertae sedis</taxon>
        <taxon>Chytridiomycota</taxon>
        <taxon>Chytridiomycota incertae sedis</taxon>
        <taxon>Neocallimastigomycetes</taxon>
        <taxon>Neocallimastigales</taxon>
        <taxon>Neocallimastigaceae</taxon>
        <taxon>Piromyces</taxon>
    </lineage>
</organism>
<evidence type="ECO:0000256" key="3">
    <source>
        <dbReference type="ARBA" id="ARBA00022833"/>
    </source>
</evidence>
<keyword evidence="5" id="KW-0175">Coiled coil</keyword>
<name>A0A1Y1VKY2_9FUNG</name>
<feature type="compositionally biased region" description="Acidic residues" evidence="6">
    <location>
        <begin position="285"/>
        <end position="297"/>
    </location>
</feature>
<dbReference type="AlphaFoldDB" id="A0A1Y1VKY2"/>
<keyword evidence="2 4" id="KW-0863">Zinc-finger</keyword>
<dbReference type="SMART" id="SM00291">
    <property type="entry name" value="ZnF_ZZ"/>
    <property type="match status" value="1"/>
</dbReference>
<sequence>MAGKAKQKSEYDILHENKDYLLVEDAIKLLKIQLAQAEKDIIKLKEYKKKALKDPINFVENLIDKKYKNIPRLQKVISIPNIDLSIYQSHSLRKPKSLLNNSNSNNLYKNDITYTENTSPNSPPNTKKRLFEEVDNKSSFYTEEWTEEETDQLLNLLEVIPEESVPMTRYVKLANCIGTKTPKQVEKKMETLAKKRKTTRKNLKPQKIAAESKIKAEKTLYSNRFSGAAYLGTPTVYMSDEEGDGTSLNNNKPISMNSAAATATVDTLSPLEYDHNQSKYHNLDILDDDSSDEDYEEPVSKPKRTNSVSYPKRTTNNSSASTYLTRSSSLPLSGTSHNKKKSALATSINLNNIHYGIQCDRCGIEPIVGIRYKCKICKNSNQVDLCEDCISKKYENGHHKANHEFKKIENYIPEDDKTTIASEDYSYLGFSRQL</sequence>
<dbReference type="GO" id="GO:0008270">
    <property type="term" value="F:zinc ion binding"/>
    <property type="evidence" value="ECO:0007669"/>
    <property type="project" value="UniProtKB-KW"/>
</dbReference>
<evidence type="ECO:0000256" key="6">
    <source>
        <dbReference type="SAM" id="MobiDB-lite"/>
    </source>
</evidence>
<dbReference type="STRING" id="1754191.A0A1Y1VKY2"/>
<feature type="domain" description="ZZ-type" evidence="7">
    <location>
        <begin position="354"/>
        <end position="413"/>
    </location>
</feature>
<evidence type="ECO:0000313" key="9">
    <source>
        <dbReference type="Proteomes" id="UP000193719"/>
    </source>
</evidence>
<dbReference type="InterPro" id="IPR037830">
    <property type="entry name" value="ZZZ3"/>
</dbReference>
<reference evidence="8 9" key="1">
    <citation type="submission" date="2016-08" db="EMBL/GenBank/DDBJ databases">
        <title>Genomes of anaerobic fungi encode conserved fungal cellulosomes for biomass hydrolysis.</title>
        <authorList>
            <consortium name="DOE Joint Genome Institute"/>
            <person name="Haitjema C.H."/>
            <person name="Gilmore S.P."/>
            <person name="Henske J.K."/>
            <person name="Solomon K.V."/>
            <person name="De Groot R."/>
            <person name="Kuo A."/>
            <person name="Mondo S.J."/>
            <person name="Salamov A.A."/>
            <person name="Labutti K."/>
            <person name="Zhao Z."/>
            <person name="Chiniquy J."/>
            <person name="Barry K."/>
            <person name="Brewer H.M."/>
            <person name="Purvine S.O."/>
            <person name="Wright A.T."/>
            <person name="Boxma B."/>
            <person name="Van Alen T."/>
            <person name="Hackstein J.H."/>
            <person name="Baker S.E."/>
            <person name="Grigoriev I.V."/>
            <person name="O'Malley M.A."/>
        </authorList>
    </citation>
    <scope>NUCLEOTIDE SEQUENCE [LARGE SCALE GENOMIC DNA]</scope>
    <source>
        <strain evidence="9">finn</strain>
    </source>
</reference>
<protein>
    <recommendedName>
        <fullName evidence="7">ZZ-type domain-containing protein</fullName>
    </recommendedName>
</protein>
<dbReference type="EMBL" id="MCFH01000003">
    <property type="protein sequence ID" value="ORX59120.1"/>
    <property type="molecule type" value="Genomic_DNA"/>
</dbReference>
<feature type="coiled-coil region" evidence="5">
    <location>
        <begin position="20"/>
        <end position="54"/>
    </location>
</feature>
<dbReference type="PANTHER" id="PTHR22705">
    <property type="entry name" value="ZINC FINGER, ZZ DOMAIN CONTAINING 3"/>
    <property type="match status" value="1"/>
</dbReference>
<feature type="compositionally biased region" description="Polar residues" evidence="6">
    <location>
        <begin position="305"/>
        <end position="317"/>
    </location>
</feature>
<dbReference type="SMART" id="SM00717">
    <property type="entry name" value="SANT"/>
    <property type="match status" value="1"/>
</dbReference>
<dbReference type="InterPro" id="IPR000433">
    <property type="entry name" value="Znf_ZZ"/>
</dbReference>
<feature type="region of interest" description="Disordered" evidence="6">
    <location>
        <begin position="279"/>
        <end position="337"/>
    </location>
</feature>
<dbReference type="PANTHER" id="PTHR22705:SF0">
    <property type="entry name" value="ZZ-TYPE ZINC FINGER-CONTAINING PROTEIN 3"/>
    <property type="match status" value="1"/>
</dbReference>
<proteinExistence type="predicted"/>
<dbReference type="InterPro" id="IPR043145">
    <property type="entry name" value="Znf_ZZ_sf"/>
</dbReference>
<dbReference type="Gene3D" id="1.10.10.60">
    <property type="entry name" value="Homeodomain-like"/>
    <property type="match status" value="1"/>
</dbReference>
<evidence type="ECO:0000313" key="8">
    <source>
        <dbReference type="EMBL" id="ORX59120.1"/>
    </source>
</evidence>
<dbReference type="InterPro" id="IPR001005">
    <property type="entry name" value="SANT/Myb"/>
</dbReference>
<keyword evidence="3" id="KW-0862">Zinc</keyword>
<dbReference type="Proteomes" id="UP000193719">
    <property type="component" value="Unassembled WGS sequence"/>
</dbReference>
<evidence type="ECO:0000259" key="7">
    <source>
        <dbReference type="PROSITE" id="PS50135"/>
    </source>
</evidence>
<dbReference type="SUPFAM" id="SSF57850">
    <property type="entry name" value="RING/U-box"/>
    <property type="match status" value="1"/>
</dbReference>
<comment type="caution">
    <text evidence="8">The sequence shown here is derived from an EMBL/GenBank/DDBJ whole genome shotgun (WGS) entry which is preliminary data.</text>
</comment>
<evidence type="ECO:0000256" key="4">
    <source>
        <dbReference type="PROSITE-ProRule" id="PRU00228"/>
    </source>
</evidence>